<dbReference type="SUPFAM" id="SSF57850">
    <property type="entry name" value="RING/U-box"/>
    <property type="match status" value="1"/>
</dbReference>
<evidence type="ECO:0000256" key="4">
    <source>
        <dbReference type="PROSITE-ProRule" id="PRU00175"/>
    </source>
</evidence>
<dbReference type="GO" id="GO:0008270">
    <property type="term" value="F:zinc ion binding"/>
    <property type="evidence" value="ECO:0007669"/>
    <property type="project" value="UniProtKB-KW"/>
</dbReference>
<keyword evidence="3" id="KW-0862">Zinc</keyword>
<dbReference type="AlphaFoldDB" id="A0A0H5R0S1"/>
<evidence type="ECO:0000256" key="3">
    <source>
        <dbReference type="ARBA" id="ARBA00022833"/>
    </source>
</evidence>
<protein>
    <recommendedName>
        <fullName evidence="5">RING-type domain-containing protein</fullName>
    </recommendedName>
</protein>
<keyword evidence="2 4" id="KW-0863">Zinc-finger</keyword>
<feature type="domain" description="RING-type" evidence="5">
    <location>
        <begin position="17"/>
        <end position="57"/>
    </location>
</feature>
<evidence type="ECO:0000313" key="6">
    <source>
        <dbReference type="EMBL" id="CRZ01384.1"/>
    </source>
</evidence>
<dbReference type="Gene3D" id="3.30.40.10">
    <property type="entry name" value="Zinc/RING finger domain, C3HC4 (zinc finger)"/>
    <property type="match status" value="1"/>
</dbReference>
<evidence type="ECO:0000256" key="2">
    <source>
        <dbReference type="ARBA" id="ARBA00022771"/>
    </source>
</evidence>
<dbReference type="PANTHER" id="PTHR46537">
    <property type="entry name" value="OS11G0578200 PROTEIN"/>
    <property type="match status" value="1"/>
</dbReference>
<dbReference type="PANTHER" id="PTHR46537:SF3">
    <property type="entry name" value="E3 UBIQUITIN-PROTEIN LIGASE RING1A"/>
    <property type="match status" value="1"/>
</dbReference>
<dbReference type="InterPro" id="IPR013083">
    <property type="entry name" value="Znf_RING/FYVE/PHD"/>
</dbReference>
<name>A0A0H5R0S1_9EUKA</name>
<accession>A0A0H5R0S1</accession>
<dbReference type="PROSITE" id="PS00518">
    <property type="entry name" value="ZF_RING_1"/>
    <property type="match status" value="1"/>
</dbReference>
<organism evidence="6">
    <name type="scientific">Spongospora subterranea</name>
    <dbReference type="NCBI Taxonomy" id="70186"/>
    <lineage>
        <taxon>Eukaryota</taxon>
        <taxon>Sar</taxon>
        <taxon>Rhizaria</taxon>
        <taxon>Endomyxa</taxon>
        <taxon>Phytomyxea</taxon>
        <taxon>Plasmodiophorida</taxon>
        <taxon>Plasmodiophoridae</taxon>
        <taxon>Spongospora</taxon>
    </lineage>
</organism>
<dbReference type="PROSITE" id="PS50089">
    <property type="entry name" value="ZF_RING_2"/>
    <property type="match status" value="1"/>
</dbReference>
<reference evidence="6" key="1">
    <citation type="submission" date="2015-04" db="EMBL/GenBank/DDBJ databases">
        <title>The genome sequence of the plant pathogenic Rhizarian Plasmodiophora brassicae reveals insights in its biotrophic life cycle and the origin of chitin synthesis.</title>
        <authorList>
            <person name="Schwelm A."/>
            <person name="Fogelqvist J."/>
            <person name="Knaust A."/>
            <person name="Julke S."/>
            <person name="Lilja T."/>
            <person name="Dhandapani V."/>
            <person name="Bonilla-Rosso G."/>
            <person name="Karlsson M."/>
            <person name="Shevchenko A."/>
            <person name="Choi S.R."/>
            <person name="Kim H.G."/>
            <person name="Park J.Y."/>
            <person name="Lim Y.P."/>
            <person name="Ludwig-Muller J."/>
            <person name="Dixelius C."/>
        </authorList>
    </citation>
    <scope>NUCLEOTIDE SEQUENCE</scope>
    <source>
        <tissue evidence="6">Potato root galls</tissue>
    </source>
</reference>
<dbReference type="SMART" id="SM00184">
    <property type="entry name" value="RING"/>
    <property type="match status" value="1"/>
</dbReference>
<sequence length="266" mass="29839">MTIVTVPAREINPDLTCPVCLSIINETWTVKECLHRFCQSCIETAIRLGSKQCPACRVSCPSRRSLRPDKGFDAIISAFYPDLAKQEEEHIKFVQEVIQAHNSKAFAISAMKGVSKQDSIRRKSKGRVSLAEPQAIDVGIFKRPMKKTKGRKVRKPVQLCLQRHEDSVDCGPRIRQFFDAPRSACVSQLTEFVLGWLPESVNAIEFYAVRNSNIDGDGDGISSASSPSDKPVQLERIDPRNRLEDLEYYFNSGCEGELLLVYTNAD</sequence>
<dbReference type="CDD" id="cd16531">
    <property type="entry name" value="RING-HC_RING1-like"/>
    <property type="match status" value="1"/>
</dbReference>
<keyword evidence="1" id="KW-0479">Metal-binding</keyword>
<dbReference type="InterPro" id="IPR001841">
    <property type="entry name" value="Znf_RING"/>
</dbReference>
<dbReference type="InterPro" id="IPR044592">
    <property type="entry name" value="RING1A/B"/>
</dbReference>
<evidence type="ECO:0000259" key="5">
    <source>
        <dbReference type="PROSITE" id="PS50089"/>
    </source>
</evidence>
<evidence type="ECO:0000256" key="1">
    <source>
        <dbReference type="ARBA" id="ARBA00022723"/>
    </source>
</evidence>
<dbReference type="Pfam" id="PF13923">
    <property type="entry name" value="zf-C3HC4_2"/>
    <property type="match status" value="1"/>
</dbReference>
<proteinExistence type="predicted"/>
<dbReference type="InterPro" id="IPR017907">
    <property type="entry name" value="Znf_RING_CS"/>
</dbReference>
<dbReference type="EMBL" id="HACM01000942">
    <property type="protein sequence ID" value="CRZ01384.1"/>
    <property type="molecule type" value="Transcribed_RNA"/>
</dbReference>